<reference evidence="5 6" key="1">
    <citation type="submission" date="2018-12" db="EMBL/GenBank/DDBJ databases">
        <title>Mesorhizobium carbonis sp. nov., isolated from coal mine water.</title>
        <authorList>
            <person name="Xin W."/>
            <person name="Xu Z."/>
            <person name="Xiang F."/>
            <person name="Zhang J."/>
            <person name="Xi L."/>
            <person name="Liu J."/>
        </authorList>
    </citation>
    <scope>NUCLEOTIDE SEQUENCE [LARGE SCALE GENOMIC DNA]</scope>
    <source>
        <strain evidence="5 6">B2.3</strain>
    </source>
</reference>
<dbReference type="Gene3D" id="1.25.10.10">
    <property type="entry name" value="Leucine-rich Repeat Variant"/>
    <property type="match status" value="1"/>
</dbReference>
<feature type="domain" description="Cytochrome c-552/4" evidence="4">
    <location>
        <begin position="173"/>
        <end position="211"/>
    </location>
</feature>
<evidence type="ECO:0000313" key="6">
    <source>
        <dbReference type="Proteomes" id="UP000278398"/>
    </source>
</evidence>
<organism evidence="5 6">
    <name type="scientific">Aquibium carbonis</name>
    <dbReference type="NCBI Taxonomy" id="2495581"/>
    <lineage>
        <taxon>Bacteria</taxon>
        <taxon>Pseudomonadati</taxon>
        <taxon>Pseudomonadota</taxon>
        <taxon>Alphaproteobacteria</taxon>
        <taxon>Hyphomicrobiales</taxon>
        <taxon>Phyllobacteriaceae</taxon>
        <taxon>Aquibium</taxon>
    </lineage>
</organism>
<keyword evidence="6" id="KW-1185">Reference proteome</keyword>
<dbReference type="InterPro" id="IPR010177">
    <property type="entry name" value="Paired_CXXCH_1"/>
</dbReference>
<dbReference type="EMBL" id="RWKW01000019">
    <property type="protein sequence ID" value="RST87403.1"/>
    <property type="molecule type" value="Genomic_DNA"/>
</dbReference>
<sequence>MKPPSSRMVARLRSMTRLIGFVVLVLNAGIAGAEPPAHVGSDACAECHLEVTKAWRGSDHANAWTLPDDRTVLGDFDDAVFEHGGLLTRFLRDGPRFLIETEGLDGQRRAYDVVGVAGIDPLQQYLLSPEPGRTQVYDIAWDVERRRWYPVFGDQVAPPGDGFHWTGPYKSWEARCAECHATGYKRNYSLPTNSYAPTMAEIGVGCEACHGPGSAHVAQARRGGTGETMPGLTAKGLTIDLGLSQQSEVMQCLTCHSRREAMQDGNPLPGTDYHDAFSISLLREGVYHPDGSILDEVFEGGSFLQSKMHAQGVRCSTCHEPHSAALRADGNAVCTQCHSPAGNSEFPSLTLKVYDGPEHHFHAGDGAGAQCVSCHMIERTYMGIDARRDHSFRVPRPDLAPTGSPNACTDCHDGQSAEWAIEELARRFPTSSHRGPHHATTFAAARLAPEGQAAALLDIAEGTETSGIVRATALELIGVVADRSAAERVVRLLSDADPLVRAAAAGTLRPLPADERLTRLRPLLSDPLRTVREAAARALLDVGTQSGSTPDAALSAALAEWQDALALRADFPETHLQIGGAALTMRNFGRALDAFRQAVAFDPQLVDAWTMIVRLQAALGDAEGSRRSLEEALAANPGAPALLALQRM</sequence>
<accession>A0A429Z130</accession>
<evidence type="ECO:0000259" key="4">
    <source>
        <dbReference type="Pfam" id="PF13435"/>
    </source>
</evidence>
<evidence type="ECO:0000256" key="1">
    <source>
        <dbReference type="ARBA" id="ARBA00022729"/>
    </source>
</evidence>
<dbReference type="PANTHER" id="PTHR35038:SF8">
    <property type="entry name" value="C-TYPE POLYHEME CYTOCHROME OMCC"/>
    <property type="match status" value="1"/>
</dbReference>
<dbReference type="Pfam" id="PF13646">
    <property type="entry name" value="HEAT_2"/>
    <property type="match status" value="1"/>
</dbReference>
<dbReference type="InterPro" id="IPR019734">
    <property type="entry name" value="TPR_rpt"/>
</dbReference>
<comment type="caution">
    <text evidence="5">The sequence shown here is derived from an EMBL/GenBank/DDBJ whole genome shotgun (WGS) entry which is preliminary data.</text>
</comment>
<dbReference type="InterPro" id="IPR011990">
    <property type="entry name" value="TPR-like_helical_dom_sf"/>
</dbReference>
<evidence type="ECO:0008006" key="7">
    <source>
        <dbReference type="Google" id="ProtNLM"/>
    </source>
</evidence>
<dbReference type="PROSITE" id="PS50005">
    <property type="entry name" value="TPR"/>
    <property type="match status" value="1"/>
</dbReference>
<name>A0A429Z130_9HYPH</name>
<dbReference type="SUPFAM" id="SSF48695">
    <property type="entry name" value="Multiheme cytochromes"/>
    <property type="match status" value="1"/>
</dbReference>
<dbReference type="Pfam" id="PF09699">
    <property type="entry name" value="Paired_CXXCH_1"/>
    <property type="match status" value="1"/>
</dbReference>
<gene>
    <name evidence="5" type="ORF">EJC49_05640</name>
</gene>
<keyword evidence="1" id="KW-0732">Signal</keyword>
<dbReference type="OrthoDB" id="9814800at2"/>
<dbReference type="GO" id="GO:0016491">
    <property type="term" value="F:oxidoreductase activity"/>
    <property type="evidence" value="ECO:0007669"/>
    <property type="project" value="TreeGrafter"/>
</dbReference>
<dbReference type="Gene3D" id="1.10.1130.10">
    <property type="entry name" value="Flavocytochrome C3, Chain A"/>
    <property type="match status" value="3"/>
</dbReference>
<evidence type="ECO:0000259" key="3">
    <source>
        <dbReference type="Pfam" id="PF09699"/>
    </source>
</evidence>
<dbReference type="InterPro" id="IPR036280">
    <property type="entry name" value="Multihaem_cyt_sf"/>
</dbReference>
<evidence type="ECO:0000256" key="2">
    <source>
        <dbReference type="PROSITE-ProRule" id="PRU00339"/>
    </source>
</evidence>
<dbReference type="Pfam" id="PF14559">
    <property type="entry name" value="TPR_19"/>
    <property type="match status" value="1"/>
</dbReference>
<dbReference type="Proteomes" id="UP000278398">
    <property type="component" value="Unassembled WGS sequence"/>
</dbReference>
<dbReference type="SUPFAM" id="SSF48452">
    <property type="entry name" value="TPR-like"/>
    <property type="match status" value="1"/>
</dbReference>
<dbReference type="AlphaFoldDB" id="A0A429Z130"/>
<dbReference type="Pfam" id="PF13435">
    <property type="entry name" value="Cytochrome_C554"/>
    <property type="match status" value="2"/>
</dbReference>
<proteinExistence type="predicted"/>
<feature type="domain" description="Doubled CXXCH motif" evidence="3">
    <location>
        <begin position="312"/>
        <end position="340"/>
    </location>
</feature>
<dbReference type="InterPro" id="IPR011989">
    <property type="entry name" value="ARM-like"/>
</dbReference>
<feature type="domain" description="Cytochrome c-552/4" evidence="4">
    <location>
        <begin position="43"/>
        <end position="65"/>
    </location>
</feature>
<feature type="repeat" description="TPR" evidence="2">
    <location>
        <begin position="572"/>
        <end position="605"/>
    </location>
</feature>
<dbReference type="PANTHER" id="PTHR35038">
    <property type="entry name" value="DISSIMILATORY SULFITE REDUCTASE SIRA"/>
    <property type="match status" value="1"/>
</dbReference>
<dbReference type="InterPro" id="IPR051829">
    <property type="entry name" value="Multiheme_Cytochr_ET"/>
</dbReference>
<evidence type="ECO:0000313" key="5">
    <source>
        <dbReference type="EMBL" id="RST87403.1"/>
    </source>
</evidence>
<dbReference type="Gene3D" id="1.25.40.10">
    <property type="entry name" value="Tetratricopeptide repeat domain"/>
    <property type="match status" value="1"/>
</dbReference>
<dbReference type="InterPro" id="IPR023155">
    <property type="entry name" value="Cyt_c-552/4"/>
</dbReference>
<protein>
    <recommendedName>
        <fullName evidence="7">Tetratricopeptide repeat protein</fullName>
    </recommendedName>
</protein>
<keyword evidence="2" id="KW-0802">TPR repeat</keyword>